<dbReference type="AlphaFoldDB" id="A0A380T3L3"/>
<evidence type="ECO:0000256" key="5">
    <source>
        <dbReference type="SAM" id="SignalP"/>
    </source>
</evidence>
<feature type="domain" description="Fimbrial-type adhesion" evidence="6">
    <location>
        <begin position="29"/>
        <end position="178"/>
    </location>
</feature>
<evidence type="ECO:0000256" key="2">
    <source>
        <dbReference type="ARBA" id="ARBA00006671"/>
    </source>
</evidence>
<dbReference type="InterPro" id="IPR050263">
    <property type="entry name" value="Bact_Fimbrial_Adh_Pro"/>
</dbReference>
<gene>
    <name evidence="7" type="primary">smf-1</name>
    <name evidence="7" type="ORF">CCOS864_03875</name>
</gene>
<comment type="similarity">
    <text evidence="2">Belongs to the fimbrial protein family.</text>
</comment>
<comment type="subcellular location">
    <subcellularLocation>
        <location evidence="1">Fimbrium</location>
    </subcellularLocation>
</comment>
<dbReference type="SUPFAM" id="SSF49401">
    <property type="entry name" value="Bacterial adhesins"/>
    <property type="match status" value="1"/>
</dbReference>
<dbReference type="GO" id="GO:0009289">
    <property type="term" value="C:pilus"/>
    <property type="evidence" value="ECO:0007669"/>
    <property type="project" value="UniProtKB-SubCell"/>
</dbReference>
<sequence>MNKRTLGFALSLPLLAGISLHAQATDGQIEFTGSISGTTCTINGGPGGQNFTVPMSPAHTSEFSGAGSIAQPRTFEISLTNCAAGSGGQVDIEFLGGALVQNGRLNMDAGPASATNVQYQLLNQQGGQIIIGGPTGSQNTIPVDLEDGAATLRYTSQYYATAATVTPGAANSRVQYLINLP</sequence>
<evidence type="ECO:0000313" key="7">
    <source>
        <dbReference type="EMBL" id="SUQ64414.1"/>
    </source>
</evidence>
<evidence type="ECO:0000259" key="6">
    <source>
        <dbReference type="Pfam" id="PF00419"/>
    </source>
</evidence>
<organism evidence="7 8">
    <name type="scientific">Pseudomonas wadenswilerensis</name>
    <dbReference type="NCBI Taxonomy" id="1785161"/>
    <lineage>
        <taxon>Bacteria</taxon>
        <taxon>Pseudomonadati</taxon>
        <taxon>Pseudomonadota</taxon>
        <taxon>Gammaproteobacteria</taxon>
        <taxon>Pseudomonadales</taxon>
        <taxon>Pseudomonadaceae</taxon>
        <taxon>Pseudomonas</taxon>
    </lineage>
</organism>
<dbReference type="Gene3D" id="2.60.40.1090">
    <property type="entry name" value="Fimbrial-type adhesion domain"/>
    <property type="match status" value="1"/>
</dbReference>
<dbReference type="InterPro" id="IPR000259">
    <property type="entry name" value="Adhesion_dom_fimbrial"/>
</dbReference>
<dbReference type="PANTHER" id="PTHR33420">
    <property type="entry name" value="FIMBRIAL SUBUNIT ELFA-RELATED"/>
    <property type="match status" value="1"/>
</dbReference>
<keyword evidence="8" id="KW-1185">Reference proteome</keyword>
<reference evidence="8" key="1">
    <citation type="submission" date="2018-07" db="EMBL/GenBank/DDBJ databases">
        <authorList>
            <person name="Blom J."/>
        </authorList>
    </citation>
    <scope>NUCLEOTIDE SEQUENCE [LARGE SCALE GENOMIC DNA]</scope>
    <source>
        <strain evidence="8">CCOS 864</strain>
    </source>
</reference>
<evidence type="ECO:0000256" key="3">
    <source>
        <dbReference type="ARBA" id="ARBA00022729"/>
    </source>
</evidence>
<evidence type="ECO:0000313" key="8">
    <source>
        <dbReference type="Proteomes" id="UP000255177"/>
    </source>
</evidence>
<evidence type="ECO:0000256" key="1">
    <source>
        <dbReference type="ARBA" id="ARBA00004561"/>
    </source>
</evidence>
<evidence type="ECO:0000256" key="4">
    <source>
        <dbReference type="ARBA" id="ARBA00023263"/>
    </source>
</evidence>
<accession>A0A380T3L3</accession>
<proteinExistence type="inferred from homology"/>
<dbReference type="PANTHER" id="PTHR33420:SF3">
    <property type="entry name" value="FIMBRIAL SUBUNIT ELFA"/>
    <property type="match status" value="1"/>
</dbReference>
<dbReference type="GO" id="GO:0043709">
    <property type="term" value="P:cell adhesion involved in single-species biofilm formation"/>
    <property type="evidence" value="ECO:0007669"/>
    <property type="project" value="TreeGrafter"/>
</dbReference>
<dbReference type="EMBL" id="UIDD01000010">
    <property type="protein sequence ID" value="SUQ64414.1"/>
    <property type="molecule type" value="Genomic_DNA"/>
</dbReference>
<dbReference type="InterPro" id="IPR008966">
    <property type="entry name" value="Adhesion_dom_sf"/>
</dbReference>
<dbReference type="InterPro" id="IPR036937">
    <property type="entry name" value="Adhesion_dom_fimbrial_sf"/>
</dbReference>
<protein>
    <submittedName>
        <fullName evidence="7">Major fimbrial subunit SMF-1</fullName>
    </submittedName>
</protein>
<name>A0A380T3L3_9PSED</name>
<keyword evidence="4" id="KW-0281">Fimbrium</keyword>
<dbReference type="Pfam" id="PF00419">
    <property type="entry name" value="Fimbrial"/>
    <property type="match status" value="1"/>
</dbReference>
<dbReference type="Proteomes" id="UP000255177">
    <property type="component" value="Unassembled WGS sequence"/>
</dbReference>
<dbReference type="RefSeq" id="WP_115087985.1">
    <property type="nucleotide sequence ID" value="NZ_CBCSFG010000001.1"/>
</dbReference>
<feature type="chain" id="PRO_5016772206" evidence="5">
    <location>
        <begin position="25"/>
        <end position="181"/>
    </location>
</feature>
<keyword evidence="3 5" id="KW-0732">Signal</keyword>
<feature type="signal peptide" evidence="5">
    <location>
        <begin position="1"/>
        <end position="24"/>
    </location>
</feature>